<dbReference type="SUPFAM" id="SSF52242">
    <property type="entry name" value="Cobalamin (vitamin B12)-binding domain"/>
    <property type="match status" value="1"/>
</dbReference>
<dbReference type="GO" id="GO:0031419">
    <property type="term" value="F:cobalamin binding"/>
    <property type="evidence" value="ECO:0007669"/>
    <property type="project" value="InterPro"/>
</dbReference>
<name>N0D6W1_STRMI</name>
<dbReference type="Proteomes" id="UP000013304">
    <property type="component" value="Chromosome"/>
</dbReference>
<feature type="domain" description="HTH merR-type" evidence="3">
    <location>
        <begin position="20"/>
        <end position="89"/>
    </location>
</feature>
<dbReference type="InterPro" id="IPR036724">
    <property type="entry name" value="Cobalamin-bd_sf"/>
</dbReference>
<dbReference type="Pfam" id="PF13411">
    <property type="entry name" value="MerR_1"/>
    <property type="match status" value="1"/>
</dbReference>
<sequence length="345" mass="35914">MVGGMDDAVGTLTRGTAEGGLTTGAVARLLGVAPTTLRSWDRRYGIGPASREGGRHRRWTSADIGLLECMCGLTNAGMPPAEAARAALAAAARDAPARPDEPMSRSRTPSSRTPGASSPTPGASSHAPGALPVGRARRECRGLARAAVRLDAQAMDELLDAAIDKYGLLAAWESVIMPTLHAVGRKWETVGERYVEVEHLLSWHVSSALRRAAAQRAPTAGSGVSLLACTPGESHTLALEALAAGLAQQGLPVRMFGAALPVEAMEEAVRRTGPAAVVLWAQSRSTASRALVARVESIEWGVRGARRRPAVLVAGPGWAGQLPSRALHPSGLAEALDVLAAISRR</sequence>
<dbReference type="PANTHER" id="PTHR30204">
    <property type="entry name" value="REDOX-CYCLING DRUG-SENSING TRANSCRIPTIONAL ACTIVATOR SOXR"/>
    <property type="match status" value="1"/>
</dbReference>
<dbReference type="InterPro" id="IPR006158">
    <property type="entry name" value="Cobalamin-bd"/>
</dbReference>
<gene>
    <name evidence="5" type="ORF">SFUL_6617</name>
</gene>
<evidence type="ECO:0000313" key="6">
    <source>
        <dbReference type="Proteomes" id="UP000013304"/>
    </source>
</evidence>
<feature type="compositionally biased region" description="Low complexity" evidence="2">
    <location>
        <begin position="105"/>
        <end position="130"/>
    </location>
</feature>
<dbReference type="EMBL" id="CP005080">
    <property type="protein sequence ID" value="AGK81497.1"/>
    <property type="molecule type" value="Genomic_DNA"/>
</dbReference>
<proteinExistence type="predicted"/>
<keyword evidence="1 5" id="KW-0238">DNA-binding</keyword>
<feature type="compositionally biased region" description="Basic and acidic residues" evidence="2">
    <location>
        <begin position="95"/>
        <end position="104"/>
    </location>
</feature>
<feature type="region of interest" description="Disordered" evidence="2">
    <location>
        <begin position="87"/>
        <end position="134"/>
    </location>
</feature>
<dbReference type="eggNOG" id="COG0789">
    <property type="taxonomic scope" value="Bacteria"/>
</dbReference>
<organism evidence="5 6">
    <name type="scientific">Streptomyces microflavus DSM 40593</name>
    <dbReference type="NCBI Taxonomy" id="1303692"/>
    <lineage>
        <taxon>Bacteria</taxon>
        <taxon>Bacillati</taxon>
        <taxon>Actinomycetota</taxon>
        <taxon>Actinomycetes</taxon>
        <taxon>Kitasatosporales</taxon>
        <taxon>Streptomycetaceae</taxon>
        <taxon>Streptomyces</taxon>
    </lineage>
</organism>
<dbReference type="PANTHER" id="PTHR30204:SF97">
    <property type="entry name" value="MERR FAMILY REGULATORY PROTEIN"/>
    <property type="match status" value="1"/>
</dbReference>
<evidence type="ECO:0000259" key="3">
    <source>
        <dbReference type="PROSITE" id="PS50937"/>
    </source>
</evidence>
<protein>
    <submittedName>
        <fullName evidence="5">DNA-binding regulator</fullName>
    </submittedName>
</protein>
<dbReference type="InterPro" id="IPR036594">
    <property type="entry name" value="Meth_synthase_dom"/>
</dbReference>
<evidence type="ECO:0000259" key="4">
    <source>
        <dbReference type="PROSITE" id="PS51332"/>
    </source>
</evidence>
<dbReference type="SUPFAM" id="SSF46955">
    <property type="entry name" value="Putative DNA-binding domain"/>
    <property type="match status" value="1"/>
</dbReference>
<dbReference type="PATRIC" id="fig|1303692.3.peg.6661"/>
<evidence type="ECO:0000313" key="5">
    <source>
        <dbReference type="EMBL" id="AGK81497.1"/>
    </source>
</evidence>
<dbReference type="InterPro" id="IPR047057">
    <property type="entry name" value="MerR_fam"/>
</dbReference>
<dbReference type="SMART" id="SM00422">
    <property type="entry name" value="HTH_MERR"/>
    <property type="match status" value="1"/>
</dbReference>
<dbReference type="InterPro" id="IPR003759">
    <property type="entry name" value="Cbl-bd_cap"/>
</dbReference>
<evidence type="ECO:0000256" key="1">
    <source>
        <dbReference type="ARBA" id="ARBA00023125"/>
    </source>
</evidence>
<dbReference type="Gene3D" id="1.10.1660.10">
    <property type="match status" value="1"/>
</dbReference>
<dbReference type="Gene3D" id="1.10.1240.10">
    <property type="entry name" value="Methionine synthase domain"/>
    <property type="match status" value="1"/>
</dbReference>
<dbReference type="InterPro" id="IPR000551">
    <property type="entry name" value="MerR-type_HTH_dom"/>
</dbReference>
<dbReference type="GO" id="GO:0046872">
    <property type="term" value="F:metal ion binding"/>
    <property type="evidence" value="ECO:0007669"/>
    <property type="project" value="InterPro"/>
</dbReference>
<dbReference type="PROSITE" id="PS50937">
    <property type="entry name" value="HTH_MERR_2"/>
    <property type="match status" value="1"/>
</dbReference>
<dbReference type="KEGG" id="sfi:SFUL_6617"/>
<reference evidence="5 6" key="1">
    <citation type="submission" date="2013-04" db="EMBL/GenBank/DDBJ databases">
        <title>Complete genome sequence of Streptomyces fulvissimus.</title>
        <authorList>
            <person name="Myronovskyi M."/>
            <person name="Tokovenko B."/>
            <person name="Manderscheid N."/>
            <person name="Petzke L."/>
            <person name="Luzhetskyy A."/>
        </authorList>
    </citation>
    <scope>NUCLEOTIDE SEQUENCE [LARGE SCALE GENOMIC DNA]</scope>
    <source>
        <strain evidence="5 6">DSM 40593</strain>
    </source>
</reference>
<dbReference type="GO" id="GO:0003700">
    <property type="term" value="F:DNA-binding transcription factor activity"/>
    <property type="evidence" value="ECO:0007669"/>
    <property type="project" value="InterPro"/>
</dbReference>
<dbReference type="InterPro" id="IPR009061">
    <property type="entry name" value="DNA-bd_dom_put_sf"/>
</dbReference>
<feature type="domain" description="B12-binding" evidence="4">
    <location>
        <begin position="222"/>
        <end position="345"/>
    </location>
</feature>
<dbReference type="Gene3D" id="3.40.50.280">
    <property type="entry name" value="Cobalamin-binding domain"/>
    <property type="match status" value="1"/>
</dbReference>
<evidence type="ECO:0000256" key="2">
    <source>
        <dbReference type="SAM" id="MobiDB-lite"/>
    </source>
</evidence>
<dbReference type="AlphaFoldDB" id="N0D6W1"/>
<accession>N0D6W1</accession>
<dbReference type="HOGENOM" id="CLU_045945_3_2_11"/>
<dbReference type="Pfam" id="PF02607">
    <property type="entry name" value="B12-binding_2"/>
    <property type="match status" value="1"/>
</dbReference>
<dbReference type="GO" id="GO:0003677">
    <property type="term" value="F:DNA binding"/>
    <property type="evidence" value="ECO:0007669"/>
    <property type="project" value="UniProtKB-KW"/>
</dbReference>
<dbReference type="PROSITE" id="PS51332">
    <property type="entry name" value="B12_BINDING"/>
    <property type="match status" value="1"/>
</dbReference>